<accession>A0ABY8EA37</accession>
<dbReference type="RefSeq" id="WP_277731719.1">
    <property type="nucleotide sequence ID" value="NZ_CP120733.1"/>
</dbReference>
<dbReference type="Proteomes" id="UP001222800">
    <property type="component" value="Chromosome"/>
</dbReference>
<organism evidence="1 2">
    <name type="scientific">Tepidibacter hydrothermalis</name>
    <dbReference type="NCBI Taxonomy" id="3036126"/>
    <lineage>
        <taxon>Bacteria</taxon>
        <taxon>Bacillati</taxon>
        <taxon>Bacillota</taxon>
        <taxon>Clostridia</taxon>
        <taxon>Peptostreptococcales</taxon>
        <taxon>Peptostreptococcaceae</taxon>
        <taxon>Tepidibacter</taxon>
    </lineage>
</organism>
<reference evidence="1 2" key="1">
    <citation type="submission" date="2023-03" db="EMBL/GenBank/DDBJ databases">
        <title>Complete genome sequence of Tepidibacter sp. SWIR-1, isolated from a deep-sea hydrothermal vent.</title>
        <authorList>
            <person name="Li X."/>
        </authorList>
    </citation>
    <scope>NUCLEOTIDE SEQUENCE [LARGE SCALE GENOMIC DNA]</scope>
    <source>
        <strain evidence="1 2">SWIR-1</strain>
    </source>
</reference>
<gene>
    <name evidence="1" type="ORF">P4S50_15465</name>
</gene>
<dbReference type="EMBL" id="CP120733">
    <property type="protein sequence ID" value="WFD09776.1"/>
    <property type="molecule type" value="Genomic_DNA"/>
</dbReference>
<sequence>MILSVSRRTDIPAFYSDWFFYRLKEGYVYVKNPFNTKQISKIELNTHIVDCFVFWTKDPLPMMNRLDELREYNYYFQFTLTSYRKDVETNIRSKKDIIKTFKTLSNNIGKEKVIWRYDPILINDFYTKEYHYKWFEKFASELSNYTNKCVISFLDLYKKTERNTKELNIIKLNEKDIYEIAERFSNIGKEYNIDIETCSEAIDLSHYGIKKGKCIDDTLISEIIDSKIDIKKDDTQREVCGCVKSVDIGQYNTCKHNCLYCYANFNYKQVEQNSNKHIKKSPLLVGVPCGDEKITVRKLKSIKSNKKDGIIQLKLNI</sequence>
<dbReference type="InterPro" id="IPR014998">
    <property type="entry name" value="DUF1848"/>
</dbReference>
<name>A0ABY8EA37_9FIRM</name>
<evidence type="ECO:0000313" key="1">
    <source>
        <dbReference type="EMBL" id="WFD09776.1"/>
    </source>
</evidence>
<dbReference type="Pfam" id="PF08902">
    <property type="entry name" value="DUF1848"/>
    <property type="match status" value="1"/>
</dbReference>
<proteinExistence type="predicted"/>
<evidence type="ECO:0000313" key="2">
    <source>
        <dbReference type="Proteomes" id="UP001222800"/>
    </source>
</evidence>
<protein>
    <submittedName>
        <fullName evidence="1">DUF1848 domain-containing protein</fullName>
    </submittedName>
</protein>
<keyword evidence="2" id="KW-1185">Reference proteome</keyword>